<comment type="catalytic activity">
    <reaction evidence="1">
        <text>Hydrolysis of terminal non-reducing N-acetyl-D-hexosamine residues in N-acetyl-beta-D-hexosaminides.</text>
        <dbReference type="EC" id="3.2.1.52"/>
    </reaction>
</comment>
<dbReference type="Gene3D" id="3.20.20.300">
    <property type="entry name" value="Glycoside hydrolase, family 3, N-terminal domain"/>
    <property type="match status" value="1"/>
</dbReference>
<evidence type="ECO:0000256" key="4">
    <source>
        <dbReference type="ARBA" id="ARBA00022801"/>
    </source>
</evidence>
<keyword evidence="9" id="KW-1185">Reference proteome</keyword>
<dbReference type="PANTHER" id="PTHR30480">
    <property type="entry name" value="BETA-HEXOSAMINIDASE-RELATED"/>
    <property type="match status" value="1"/>
</dbReference>
<gene>
    <name evidence="8" type="ORF">SAMN04488056_103235</name>
</gene>
<evidence type="ECO:0000256" key="5">
    <source>
        <dbReference type="ARBA" id="ARBA00023295"/>
    </source>
</evidence>
<dbReference type="RefSeq" id="WP_090070861.1">
    <property type="nucleotide sequence ID" value="NZ_FOVR01000003.1"/>
</dbReference>
<comment type="similarity">
    <text evidence="2">Belongs to the glycosyl hydrolase 3 family.</text>
</comment>
<dbReference type="Proteomes" id="UP000199236">
    <property type="component" value="Unassembled WGS sequence"/>
</dbReference>
<sequence>MTMNRDISRRMAIKLVAAGFAAPALVRANVVNAAELDRAIGSLIMVGFSGKSAGGNFARTIASHIAKGRAASVVYLSTNVGTRKDVLGLNKLFHDAGATHIAIDHEGGTVQRLKERQGFTRIASALSIARSTNPGGAEKIYAVAARELSEAGFTFNLGPVVDLHRAYNPVIGRNKRAYGKDAATVIRYAGAFVKAHRRYGITTALKHFPGHGLSKADSHNGFVDIRDTWQPEELTPFAELVRMGLADCIMSGHLYVRVGKDSNGELTTFSKTLVRDALRRRMGFNGLIMTDDLNMGAVRKVASTREAAIRAAQAGYDILLLSNSLKPDANLPAEAVGWIRDAVRQGQISEKQILDSAARLRRSRSA</sequence>
<dbReference type="OrthoDB" id="9786661at2"/>
<evidence type="ECO:0000256" key="3">
    <source>
        <dbReference type="ARBA" id="ARBA00012663"/>
    </source>
</evidence>
<accession>A0A1I5ELD5</accession>
<evidence type="ECO:0000259" key="7">
    <source>
        <dbReference type="Pfam" id="PF00933"/>
    </source>
</evidence>
<dbReference type="Pfam" id="PF00933">
    <property type="entry name" value="Glyco_hydro_3"/>
    <property type="match status" value="1"/>
</dbReference>
<dbReference type="EC" id="3.2.1.52" evidence="3"/>
<dbReference type="GO" id="GO:0004563">
    <property type="term" value="F:beta-N-acetylhexosaminidase activity"/>
    <property type="evidence" value="ECO:0007669"/>
    <property type="project" value="UniProtKB-EC"/>
</dbReference>
<evidence type="ECO:0000313" key="8">
    <source>
        <dbReference type="EMBL" id="SFO12166.1"/>
    </source>
</evidence>
<dbReference type="STRING" id="655353.SAMN04488056_103235"/>
<keyword evidence="5" id="KW-0326">Glycosidase</keyword>
<dbReference type="InterPro" id="IPR036962">
    <property type="entry name" value="Glyco_hydro_3_N_sf"/>
</dbReference>
<organism evidence="8 9">
    <name type="scientific">Cohaesibacter marisflavi</name>
    <dbReference type="NCBI Taxonomy" id="655353"/>
    <lineage>
        <taxon>Bacteria</taxon>
        <taxon>Pseudomonadati</taxon>
        <taxon>Pseudomonadota</taxon>
        <taxon>Alphaproteobacteria</taxon>
        <taxon>Hyphomicrobiales</taxon>
        <taxon>Cohaesibacteraceae</taxon>
    </lineage>
</organism>
<dbReference type="GO" id="GO:0005975">
    <property type="term" value="P:carbohydrate metabolic process"/>
    <property type="evidence" value="ECO:0007669"/>
    <property type="project" value="InterPro"/>
</dbReference>
<name>A0A1I5ELD5_9HYPH</name>
<dbReference type="GO" id="GO:0009254">
    <property type="term" value="P:peptidoglycan turnover"/>
    <property type="evidence" value="ECO:0007669"/>
    <property type="project" value="TreeGrafter"/>
</dbReference>
<dbReference type="AlphaFoldDB" id="A0A1I5ELD5"/>
<proteinExistence type="inferred from homology"/>
<feature type="chain" id="PRO_5011630484" description="beta-N-acetylhexosaminidase" evidence="6">
    <location>
        <begin position="34"/>
        <end position="366"/>
    </location>
</feature>
<dbReference type="InterPro" id="IPR001764">
    <property type="entry name" value="Glyco_hydro_3_N"/>
</dbReference>
<evidence type="ECO:0000313" key="9">
    <source>
        <dbReference type="Proteomes" id="UP000199236"/>
    </source>
</evidence>
<dbReference type="InterPro" id="IPR050226">
    <property type="entry name" value="NagZ_Beta-hexosaminidase"/>
</dbReference>
<dbReference type="InterPro" id="IPR017853">
    <property type="entry name" value="GH"/>
</dbReference>
<evidence type="ECO:0000256" key="1">
    <source>
        <dbReference type="ARBA" id="ARBA00001231"/>
    </source>
</evidence>
<feature type="signal peptide" evidence="6">
    <location>
        <begin position="1"/>
        <end position="33"/>
    </location>
</feature>
<dbReference type="PANTHER" id="PTHR30480:SF13">
    <property type="entry name" value="BETA-HEXOSAMINIDASE"/>
    <property type="match status" value="1"/>
</dbReference>
<feature type="domain" description="Glycoside hydrolase family 3 N-terminal" evidence="7">
    <location>
        <begin position="36"/>
        <end position="361"/>
    </location>
</feature>
<dbReference type="EMBL" id="FOVR01000003">
    <property type="protein sequence ID" value="SFO12166.1"/>
    <property type="molecule type" value="Genomic_DNA"/>
</dbReference>
<keyword evidence="4" id="KW-0378">Hydrolase</keyword>
<evidence type="ECO:0000256" key="2">
    <source>
        <dbReference type="ARBA" id="ARBA00005336"/>
    </source>
</evidence>
<evidence type="ECO:0000256" key="6">
    <source>
        <dbReference type="SAM" id="SignalP"/>
    </source>
</evidence>
<dbReference type="SUPFAM" id="SSF51445">
    <property type="entry name" value="(Trans)glycosidases"/>
    <property type="match status" value="1"/>
</dbReference>
<protein>
    <recommendedName>
        <fullName evidence="3">beta-N-acetylhexosaminidase</fullName>
        <ecNumber evidence="3">3.2.1.52</ecNumber>
    </recommendedName>
</protein>
<reference evidence="8 9" key="1">
    <citation type="submission" date="2016-10" db="EMBL/GenBank/DDBJ databases">
        <authorList>
            <person name="de Groot N.N."/>
        </authorList>
    </citation>
    <scope>NUCLEOTIDE SEQUENCE [LARGE SCALE GENOMIC DNA]</scope>
    <source>
        <strain evidence="8 9">CGMCC 1.9157</strain>
    </source>
</reference>
<keyword evidence="6" id="KW-0732">Signal</keyword>